<evidence type="ECO:0000313" key="3">
    <source>
        <dbReference type="Proteomes" id="UP001054945"/>
    </source>
</evidence>
<comment type="caution">
    <text evidence="2">The sequence shown here is derived from an EMBL/GenBank/DDBJ whole genome shotgun (WGS) entry which is preliminary data.</text>
</comment>
<protein>
    <submittedName>
        <fullName evidence="2">Uncharacterized protein</fullName>
    </submittedName>
</protein>
<name>A0AAV4NAL1_CAEEX</name>
<evidence type="ECO:0000313" key="2">
    <source>
        <dbReference type="EMBL" id="GIX80885.1"/>
    </source>
</evidence>
<proteinExistence type="predicted"/>
<sequence length="87" mass="10031">MSSVHTVKKKRTPKTKSPKNTSDSRHHHPSSPLTIDIDVQTLIISGDSTSWRKRYIMEGALMDIPFFFPRICPEGNNSRDLSHKRRK</sequence>
<organism evidence="2 3">
    <name type="scientific">Caerostris extrusa</name>
    <name type="common">Bark spider</name>
    <name type="synonym">Caerostris bankana</name>
    <dbReference type="NCBI Taxonomy" id="172846"/>
    <lineage>
        <taxon>Eukaryota</taxon>
        <taxon>Metazoa</taxon>
        <taxon>Ecdysozoa</taxon>
        <taxon>Arthropoda</taxon>
        <taxon>Chelicerata</taxon>
        <taxon>Arachnida</taxon>
        <taxon>Araneae</taxon>
        <taxon>Araneomorphae</taxon>
        <taxon>Entelegynae</taxon>
        <taxon>Araneoidea</taxon>
        <taxon>Araneidae</taxon>
        <taxon>Caerostris</taxon>
    </lineage>
</organism>
<keyword evidence="3" id="KW-1185">Reference proteome</keyword>
<evidence type="ECO:0000256" key="1">
    <source>
        <dbReference type="SAM" id="MobiDB-lite"/>
    </source>
</evidence>
<feature type="compositionally biased region" description="Basic residues" evidence="1">
    <location>
        <begin position="1"/>
        <end position="17"/>
    </location>
</feature>
<reference evidence="2 3" key="1">
    <citation type="submission" date="2021-06" db="EMBL/GenBank/DDBJ databases">
        <title>Caerostris extrusa draft genome.</title>
        <authorList>
            <person name="Kono N."/>
            <person name="Arakawa K."/>
        </authorList>
    </citation>
    <scope>NUCLEOTIDE SEQUENCE [LARGE SCALE GENOMIC DNA]</scope>
</reference>
<dbReference type="AlphaFoldDB" id="A0AAV4NAL1"/>
<dbReference type="EMBL" id="BPLR01003069">
    <property type="protein sequence ID" value="GIX80885.1"/>
    <property type="molecule type" value="Genomic_DNA"/>
</dbReference>
<accession>A0AAV4NAL1</accession>
<dbReference type="Proteomes" id="UP001054945">
    <property type="component" value="Unassembled WGS sequence"/>
</dbReference>
<gene>
    <name evidence="2" type="ORF">CEXT_419521</name>
</gene>
<feature type="region of interest" description="Disordered" evidence="1">
    <location>
        <begin position="1"/>
        <end position="33"/>
    </location>
</feature>